<keyword evidence="5" id="KW-1015">Disulfide bond</keyword>
<keyword evidence="6 7" id="KW-0676">Redox-active center</keyword>
<dbReference type="GO" id="GO:0004791">
    <property type="term" value="F:thioredoxin-disulfide reductase (NADPH) activity"/>
    <property type="evidence" value="ECO:0007669"/>
    <property type="project" value="UniProtKB-UniRule"/>
</dbReference>
<dbReference type="SUPFAM" id="SSF51905">
    <property type="entry name" value="FAD/NAD(P)-binding domain"/>
    <property type="match status" value="1"/>
</dbReference>
<protein>
    <recommendedName>
        <fullName evidence="7">Thioredoxin reductase</fullName>
        <ecNumber evidence="7">1.8.1.9</ecNumber>
    </recommendedName>
</protein>
<dbReference type="RefSeq" id="WP_040100329.1">
    <property type="nucleotide sequence ID" value="NZ_JWJD01000006.1"/>
</dbReference>
<dbReference type="GO" id="GO:0005737">
    <property type="term" value="C:cytoplasm"/>
    <property type="evidence" value="ECO:0007669"/>
    <property type="project" value="InterPro"/>
</dbReference>
<dbReference type="EC" id="1.8.1.9" evidence="7"/>
<sequence length="314" mass="34497">MPANCQNPLETLILGSGPAGLTAAIYAARSRCCPLVIHGRQPGGQLTTTTVIENYPGFVEGIDGNELMQRMQEQAKRFGTQFVEGEVTRVELTKTPFRIWLGEECYQSKTLIITSGASPKMLGLDNEWELYGRGVSVCATCDGFFYKEKDVVVVGGGDTAMEEASFLARFARKVTVVHRRDELRASPPLQKRTMDNKKISFRWNTEVVAIHGDKQQGVHGLRLRDNTNGEEEDFACHGVFIAIGHTPNTDLFKGQLHMDQDGYILTKNACETNIPGVFAAGDVQDPNFRQAITAAGSGCMAAMLAERYLDNLGE</sequence>
<dbReference type="InterPro" id="IPR036188">
    <property type="entry name" value="FAD/NAD-bd_sf"/>
</dbReference>
<dbReference type="PANTHER" id="PTHR48105">
    <property type="entry name" value="THIOREDOXIN REDUCTASE 1-RELATED-RELATED"/>
    <property type="match status" value="1"/>
</dbReference>
<accession>A0A0C2DRA4</accession>
<dbReference type="NCBIfam" id="TIGR01292">
    <property type="entry name" value="TRX_reduct"/>
    <property type="match status" value="1"/>
</dbReference>
<dbReference type="GO" id="GO:0019430">
    <property type="term" value="P:removal of superoxide radicals"/>
    <property type="evidence" value="ECO:0007669"/>
    <property type="project" value="UniProtKB-UniRule"/>
</dbReference>
<dbReference type="Pfam" id="PF07992">
    <property type="entry name" value="Pyr_redox_2"/>
    <property type="match status" value="1"/>
</dbReference>
<keyword evidence="11" id="KW-1185">Reference proteome</keyword>
<dbReference type="PROSITE" id="PS00573">
    <property type="entry name" value="PYRIDINE_REDOX_2"/>
    <property type="match status" value="1"/>
</dbReference>
<gene>
    <name evidence="10" type="ORF">GFER_13800</name>
</gene>
<dbReference type="Gene3D" id="3.50.50.60">
    <property type="entry name" value="FAD/NAD(P)-binding domain"/>
    <property type="match status" value="2"/>
</dbReference>
<evidence type="ECO:0000256" key="1">
    <source>
        <dbReference type="ARBA" id="ARBA00009333"/>
    </source>
</evidence>
<dbReference type="PRINTS" id="PR00368">
    <property type="entry name" value="FADPNR"/>
</dbReference>
<evidence type="ECO:0000256" key="8">
    <source>
        <dbReference type="RuleBase" id="RU003881"/>
    </source>
</evidence>
<keyword evidence="2 7" id="KW-0285">Flavoprotein</keyword>
<reference evidence="10 11" key="1">
    <citation type="submission" date="2014-12" db="EMBL/GenBank/DDBJ databases">
        <title>Genomes of Geoalkalibacter ferrihydriticus and Geoalkalibacter subterraneus, two haloalkaliphilic metal-reducing members of the Geobacteraceae.</title>
        <authorList>
            <person name="Badalamenti J.P."/>
            <person name="Torres C.I."/>
            <person name="Krajmalnik-Brown R."/>
            <person name="Bond D.R."/>
        </authorList>
    </citation>
    <scope>NUCLEOTIDE SEQUENCE [LARGE SCALE GENOMIC DNA]</scope>
    <source>
        <strain evidence="10 11">DSM 17813</strain>
    </source>
</reference>
<evidence type="ECO:0000256" key="7">
    <source>
        <dbReference type="RuleBase" id="RU003880"/>
    </source>
</evidence>
<dbReference type="InterPro" id="IPR008255">
    <property type="entry name" value="Pyr_nucl-diS_OxRdtase_2_AS"/>
</dbReference>
<evidence type="ECO:0000259" key="9">
    <source>
        <dbReference type="Pfam" id="PF07992"/>
    </source>
</evidence>
<evidence type="ECO:0000256" key="4">
    <source>
        <dbReference type="ARBA" id="ARBA00023002"/>
    </source>
</evidence>
<dbReference type="PRINTS" id="PR00469">
    <property type="entry name" value="PNDRDTASEII"/>
</dbReference>
<dbReference type="InterPro" id="IPR023753">
    <property type="entry name" value="FAD/NAD-binding_dom"/>
</dbReference>
<dbReference type="AlphaFoldDB" id="A0A0C2DRA4"/>
<comment type="caution">
    <text evidence="10">The sequence shown here is derived from an EMBL/GenBank/DDBJ whole genome shotgun (WGS) entry which is preliminary data.</text>
</comment>
<proteinExistence type="inferred from homology"/>
<name>A0A0C2DRA4_9BACT</name>
<organism evidence="10 11">
    <name type="scientific">Geoalkalibacter ferrihydriticus DSM 17813</name>
    <dbReference type="NCBI Taxonomy" id="1121915"/>
    <lineage>
        <taxon>Bacteria</taxon>
        <taxon>Pseudomonadati</taxon>
        <taxon>Thermodesulfobacteriota</taxon>
        <taxon>Desulfuromonadia</taxon>
        <taxon>Desulfuromonadales</taxon>
        <taxon>Geoalkalibacteraceae</taxon>
        <taxon>Geoalkalibacter</taxon>
    </lineage>
</organism>
<evidence type="ECO:0000256" key="3">
    <source>
        <dbReference type="ARBA" id="ARBA00022827"/>
    </source>
</evidence>
<feature type="domain" description="FAD/NAD(P)-binding" evidence="9">
    <location>
        <begin position="11"/>
        <end position="298"/>
    </location>
</feature>
<dbReference type="InterPro" id="IPR005982">
    <property type="entry name" value="Thioredox_Rdtase"/>
</dbReference>
<evidence type="ECO:0000256" key="6">
    <source>
        <dbReference type="ARBA" id="ARBA00023284"/>
    </source>
</evidence>
<comment type="catalytic activity">
    <reaction evidence="7">
        <text>[thioredoxin]-dithiol + NADP(+) = [thioredoxin]-disulfide + NADPH + H(+)</text>
        <dbReference type="Rhea" id="RHEA:20345"/>
        <dbReference type="Rhea" id="RHEA-COMP:10698"/>
        <dbReference type="Rhea" id="RHEA-COMP:10700"/>
        <dbReference type="ChEBI" id="CHEBI:15378"/>
        <dbReference type="ChEBI" id="CHEBI:29950"/>
        <dbReference type="ChEBI" id="CHEBI:50058"/>
        <dbReference type="ChEBI" id="CHEBI:57783"/>
        <dbReference type="ChEBI" id="CHEBI:58349"/>
        <dbReference type="EC" id="1.8.1.9"/>
    </reaction>
</comment>
<evidence type="ECO:0000256" key="5">
    <source>
        <dbReference type="ARBA" id="ARBA00023157"/>
    </source>
</evidence>
<dbReference type="InterPro" id="IPR050097">
    <property type="entry name" value="Ferredoxin-NADP_redctase_2"/>
</dbReference>
<keyword evidence="3 7" id="KW-0274">FAD</keyword>
<evidence type="ECO:0000256" key="2">
    <source>
        <dbReference type="ARBA" id="ARBA00022630"/>
    </source>
</evidence>
<dbReference type="Proteomes" id="UP000035068">
    <property type="component" value="Unassembled WGS sequence"/>
</dbReference>
<keyword evidence="8" id="KW-0521">NADP</keyword>
<comment type="subunit">
    <text evidence="7">Homodimer.</text>
</comment>
<evidence type="ECO:0000313" key="10">
    <source>
        <dbReference type="EMBL" id="KIH75974.1"/>
    </source>
</evidence>
<evidence type="ECO:0000313" key="11">
    <source>
        <dbReference type="Proteomes" id="UP000035068"/>
    </source>
</evidence>
<keyword evidence="4 7" id="KW-0560">Oxidoreductase</keyword>
<comment type="similarity">
    <text evidence="1 7">Belongs to the class-II pyridine nucleotide-disulfide oxidoreductase family.</text>
</comment>
<dbReference type="EMBL" id="JWJD01000006">
    <property type="protein sequence ID" value="KIH75974.1"/>
    <property type="molecule type" value="Genomic_DNA"/>
</dbReference>
<comment type="cofactor">
    <cofactor evidence="8">
        <name>FAD</name>
        <dbReference type="ChEBI" id="CHEBI:57692"/>
    </cofactor>
    <text evidence="8">Binds 1 FAD per subunit.</text>
</comment>